<keyword evidence="1" id="KW-0472">Membrane</keyword>
<keyword evidence="1" id="KW-1133">Transmembrane helix</keyword>
<gene>
    <name evidence="2" type="ORF">ACFFIP_11760</name>
</gene>
<dbReference type="Pfam" id="PF02667">
    <property type="entry name" value="SCFA_trans"/>
    <property type="match status" value="1"/>
</dbReference>
<keyword evidence="3" id="KW-1185">Reference proteome</keyword>
<evidence type="ECO:0000313" key="3">
    <source>
        <dbReference type="Proteomes" id="UP001589797"/>
    </source>
</evidence>
<dbReference type="RefSeq" id="WP_382387843.1">
    <property type="nucleotide sequence ID" value="NZ_JBHLWI010000032.1"/>
</dbReference>
<evidence type="ECO:0000256" key="1">
    <source>
        <dbReference type="SAM" id="Phobius"/>
    </source>
</evidence>
<dbReference type="PANTHER" id="PTHR41983:SF2">
    <property type="entry name" value="SHORT-CHAIN FATTY ACID TRANSPORTER-RELATED"/>
    <property type="match status" value="1"/>
</dbReference>
<feature type="transmembrane region" description="Helical" evidence="1">
    <location>
        <begin position="297"/>
        <end position="321"/>
    </location>
</feature>
<sequence length="433" mass="47986">MKKKLKFPSTFEIALLLSLVVFLFALFLTKPQGDHYAFYAFNVLKFWQQGFWELLEFTMQMVLILVFGHALAISRTIDKWLGNISAGVQSNRQAVLITGLVAIFGGYINWGFGLVLGAVLAKKIGEEGKERGVRINYPLVGAAGYLGMLVWHGGLSGSATLKVAERDHFLANITGIIPINQTIFSEFNLWINAVMILVLIFLLVFLSKKKVSETVENFLSKEKVRIFQGKDSWGFLLGLLILLLVLGDFLQSKGVDWSFVDLNFVNFVLLGAGLFAYKSLEAYVKALGYAVKGATDIVIQFPFYAGILGMMKYSGLLVMLADDMVMRSSADSFPLLAFLSSALINLFVPSGGGQWAIQGPVIMEASMKMGLDLSKMIMAFAFGDQLTNMLQPFWALPLLSITGIPAKEIFRYTFYFFIAGLLVFGLGIWFFVG</sequence>
<keyword evidence="1" id="KW-0812">Transmembrane</keyword>
<dbReference type="PANTHER" id="PTHR41983">
    <property type="entry name" value="SHORT-CHAIN FATTY ACID TRANSPORTER-RELATED"/>
    <property type="match status" value="1"/>
</dbReference>
<dbReference type="InterPro" id="IPR006160">
    <property type="entry name" value="SCFA_transpt_AtoE"/>
</dbReference>
<proteinExistence type="predicted"/>
<feature type="transmembrane region" description="Helical" evidence="1">
    <location>
        <begin position="257"/>
        <end position="277"/>
    </location>
</feature>
<feature type="transmembrane region" description="Helical" evidence="1">
    <location>
        <begin position="187"/>
        <end position="206"/>
    </location>
</feature>
<accession>A0ABV6FU74</accession>
<feature type="transmembrane region" description="Helical" evidence="1">
    <location>
        <begin position="57"/>
        <end position="73"/>
    </location>
</feature>
<dbReference type="EMBL" id="JBHLWI010000032">
    <property type="protein sequence ID" value="MFC0263357.1"/>
    <property type="molecule type" value="Genomic_DNA"/>
</dbReference>
<comment type="caution">
    <text evidence="2">The sequence shown here is derived from an EMBL/GenBank/DDBJ whole genome shotgun (WGS) entry which is preliminary data.</text>
</comment>
<feature type="transmembrane region" description="Helical" evidence="1">
    <location>
        <begin position="412"/>
        <end position="432"/>
    </location>
</feature>
<feature type="transmembrane region" description="Helical" evidence="1">
    <location>
        <begin position="232"/>
        <end position="250"/>
    </location>
</feature>
<feature type="transmembrane region" description="Helical" evidence="1">
    <location>
        <begin position="333"/>
        <end position="357"/>
    </location>
</feature>
<feature type="transmembrane region" description="Helical" evidence="1">
    <location>
        <begin position="377"/>
        <end position="400"/>
    </location>
</feature>
<feature type="transmembrane region" description="Helical" evidence="1">
    <location>
        <begin position="94"/>
        <end position="119"/>
    </location>
</feature>
<organism evidence="2 3">
    <name type="scientific">Fontibacter flavus</name>
    <dbReference type="NCBI Taxonomy" id="654838"/>
    <lineage>
        <taxon>Bacteria</taxon>
        <taxon>Pseudomonadati</taxon>
        <taxon>Bacteroidota</taxon>
        <taxon>Cytophagia</taxon>
        <taxon>Cytophagales</taxon>
        <taxon>Cyclobacteriaceae</taxon>
        <taxon>Fontibacter</taxon>
    </lineage>
</organism>
<dbReference type="Proteomes" id="UP001589797">
    <property type="component" value="Unassembled WGS sequence"/>
</dbReference>
<feature type="transmembrane region" description="Helical" evidence="1">
    <location>
        <begin position="139"/>
        <end position="161"/>
    </location>
</feature>
<name>A0ABV6FU74_9BACT</name>
<protein>
    <submittedName>
        <fullName evidence="2">TIGR00366 family protein</fullName>
    </submittedName>
</protein>
<evidence type="ECO:0000313" key="2">
    <source>
        <dbReference type="EMBL" id="MFC0263357.1"/>
    </source>
</evidence>
<reference evidence="2 3" key="1">
    <citation type="submission" date="2024-09" db="EMBL/GenBank/DDBJ databases">
        <authorList>
            <person name="Sun Q."/>
            <person name="Mori K."/>
        </authorList>
    </citation>
    <scope>NUCLEOTIDE SEQUENCE [LARGE SCALE GENOMIC DNA]</scope>
    <source>
        <strain evidence="2 3">CCM 7650</strain>
    </source>
</reference>